<dbReference type="GeneID" id="26259693"/>
<accession>W7ET93</accession>
<dbReference type="EMBL" id="KI968714">
    <property type="protein sequence ID" value="EUN29285.1"/>
    <property type="molecule type" value="Genomic_DNA"/>
</dbReference>
<keyword evidence="1" id="KW-1133">Transmembrane helix</keyword>
<reference evidence="2 3" key="1">
    <citation type="journal article" date="2013" name="PLoS Genet.">
        <title>Comparative genome structure, secondary metabolite, and effector coding capacity across Cochliobolus pathogens.</title>
        <authorList>
            <person name="Condon B.J."/>
            <person name="Leng Y."/>
            <person name="Wu D."/>
            <person name="Bushley K.E."/>
            <person name="Ohm R.A."/>
            <person name="Otillar R."/>
            <person name="Martin J."/>
            <person name="Schackwitz W."/>
            <person name="Grimwood J."/>
            <person name="MohdZainudin N."/>
            <person name="Xue C."/>
            <person name="Wang R."/>
            <person name="Manning V.A."/>
            <person name="Dhillon B."/>
            <person name="Tu Z.J."/>
            <person name="Steffenson B.J."/>
            <person name="Salamov A."/>
            <person name="Sun H."/>
            <person name="Lowry S."/>
            <person name="LaButti K."/>
            <person name="Han J."/>
            <person name="Copeland A."/>
            <person name="Lindquist E."/>
            <person name="Barry K."/>
            <person name="Schmutz J."/>
            <person name="Baker S.E."/>
            <person name="Ciuffetti L.M."/>
            <person name="Grigoriev I.V."/>
            <person name="Zhong S."/>
            <person name="Turgeon B.G."/>
        </authorList>
    </citation>
    <scope>NUCLEOTIDE SEQUENCE [LARGE SCALE GENOMIC DNA]</scope>
    <source>
        <strain evidence="2 3">FI3</strain>
    </source>
</reference>
<evidence type="ECO:0000313" key="3">
    <source>
        <dbReference type="Proteomes" id="UP000054337"/>
    </source>
</evidence>
<name>W7ET93_BIPV3</name>
<evidence type="ECO:0000256" key="1">
    <source>
        <dbReference type="SAM" id="Phobius"/>
    </source>
</evidence>
<keyword evidence="1" id="KW-0812">Transmembrane</keyword>
<dbReference type="Proteomes" id="UP000054337">
    <property type="component" value="Unassembled WGS sequence"/>
</dbReference>
<sequence length="212" mass="24158">MPSNCPATSVTRDNGAFINTTELFHQRLQKSPKEDWDRLKRCWGYMDCGDCHRSTGHCGWCAISSTCLPLPLDDAFSRTFPLLSPIRHHDICALGSERFELRTGGLGCQVSTITFLTSLVTIFCTLFGVLVLYGVFKCVGWVVWGTRARSGGYVVYEDGRGGVWVREGWGRWWRRVSGMQREEEVEVVDEGTGRRGFIWWNERGGERRPLLR</sequence>
<keyword evidence="3" id="KW-1185">Reference proteome</keyword>
<gene>
    <name evidence="2" type="ORF">COCVIDRAFT_93353</name>
</gene>
<organism evidence="2 3">
    <name type="scientific">Bipolaris victoriae (strain FI3)</name>
    <name type="common">Victoria blight of oats agent</name>
    <name type="synonym">Cochliobolus victoriae</name>
    <dbReference type="NCBI Taxonomy" id="930091"/>
    <lineage>
        <taxon>Eukaryota</taxon>
        <taxon>Fungi</taxon>
        <taxon>Dikarya</taxon>
        <taxon>Ascomycota</taxon>
        <taxon>Pezizomycotina</taxon>
        <taxon>Dothideomycetes</taxon>
        <taxon>Pleosporomycetidae</taxon>
        <taxon>Pleosporales</taxon>
        <taxon>Pleosporineae</taxon>
        <taxon>Pleosporaceae</taxon>
        <taxon>Bipolaris</taxon>
    </lineage>
</organism>
<evidence type="ECO:0008006" key="4">
    <source>
        <dbReference type="Google" id="ProtNLM"/>
    </source>
</evidence>
<proteinExistence type="predicted"/>
<feature type="transmembrane region" description="Helical" evidence="1">
    <location>
        <begin position="115"/>
        <end position="136"/>
    </location>
</feature>
<protein>
    <recommendedName>
        <fullName evidence="4">PSI domain-containing protein</fullName>
    </recommendedName>
</protein>
<dbReference type="RefSeq" id="XP_014558865.1">
    <property type="nucleotide sequence ID" value="XM_014703379.1"/>
</dbReference>
<dbReference type="AlphaFoldDB" id="W7ET93"/>
<keyword evidence="1" id="KW-0472">Membrane</keyword>
<evidence type="ECO:0000313" key="2">
    <source>
        <dbReference type="EMBL" id="EUN29285.1"/>
    </source>
</evidence>
<dbReference type="OrthoDB" id="5427091at2759"/>
<dbReference type="HOGENOM" id="CLU_113404_0_0_1"/>